<dbReference type="AlphaFoldDB" id="A0A1R2C871"/>
<dbReference type="GO" id="GO:0005634">
    <property type="term" value="C:nucleus"/>
    <property type="evidence" value="ECO:0007669"/>
    <property type="project" value="UniProtKB-SubCell"/>
</dbReference>
<evidence type="ECO:0000313" key="10">
    <source>
        <dbReference type="EMBL" id="OMJ85212.1"/>
    </source>
</evidence>
<dbReference type="FunFam" id="3.30.160.60:FF:000145">
    <property type="entry name" value="Zinc finger protein 574"/>
    <property type="match status" value="1"/>
</dbReference>
<dbReference type="Proteomes" id="UP000187209">
    <property type="component" value="Unassembled WGS sequence"/>
</dbReference>
<dbReference type="SUPFAM" id="SSF57667">
    <property type="entry name" value="beta-beta-alpha zinc fingers"/>
    <property type="match status" value="1"/>
</dbReference>
<keyword evidence="3" id="KW-0677">Repeat</keyword>
<dbReference type="GO" id="GO:0008270">
    <property type="term" value="F:zinc ion binding"/>
    <property type="evidence" value="ECO:0007669"/>
    <property type="project" value="UniProtKB-KW"/>
</dbReference>
<evidence type="ECO:0000256" key="5">
    <source>
        <dbReference type="ARBA" id="ARBA00022833"/>
    </source>
</evidence>
<dbReference type="InterPro" id="IPR036236">
    <property type="entry name" value="Znf_C2H2_sf"/>
</dbReference>
<dbReference type="Pfam" id="PF00096">
    <property type="entry name" value="zf-C2H2"/>
    <property type="match status" value="2"/>
</dbReference>
<dbReference type="PANTHER" id="PTHR24394:SF44">
    <property type="entry name" value="ZINC FINGER PROTEIN 271-LIKE"/>
    <property type="match status" value="1"/>
</dbReference>
<comment type="caution">
    <text evidence="10">The sequence shown here is derived from an EMBL/GenBank/DDBJ whole genome shotgun (WGS) entry which is preliminary data.</text>
</comment>
<name>A0A1R2C871_9CILI</name>
<accession>A0A1R2C871</accession>
<evidence type="ECO:0000259" key="9">
    <source>
        <dbReference type="PROSITE" id="PS50157"/>
    </source>
</evidence>
<evidence type="ECO:0000256" key="8">
    <source>
        <dbReference type="SAM" id="MobiDB-lite"/>
    </source>
</evidence>
<sequence>MLRTTINMADRESRPFVCEICETRFTSKQFLKRHYNVHSEERKYICEICSNTYKYRKGLNRHYRKFHYNFYATKILGTLSIKQESDIKSTQSSQKKRNQKQKPVVKTEDLGEDNFQDFNGENMDDDFTSMLIVSDSKYFQASPFPPQ</sequence>
<dbReference type="SMART" id="SM00355">
    <property type="entry name" value="ZnF_C2H2"/>
    <property type="match status" value="2"/>
</dbReference>
<evidence type="ECO:0000313" key="11">
    <source>
        <dbReference type="Proteomes" id="UP000187209"/>
    </source>
</evidence>
<comment type="subcellular location">
    <subcellularLocation>
        <location evidence="1">Nucleus</location>
    </subcellularLocation>
</comment>
<proteinExistence type="predicted"/>
<evidence type="ECO:0000256" key="1">
    <source>
        <dbReference type="ARBA" id="ARBA00004123"/>
    </source>
</evidence>
<gene>
    <name evidence="10" type="ORF">SteCoe_13528</name>
</gene>
<dbReference type="InterPro" id="IPR013087">
    <property type="entry name" value="Znf_C2H2_type"/>
</dbReference>
<dbReference type="GO" id="GO:0000981">
    <property type="term" value="F:DNA-binding transcription factor activity, RNA polymerase II-specific"/>
    <property type="evidence" value="ECO:0007669"/>
    <property type="project" value="TreeGrafter"/>
</dbReference>
<dbReference type="PANTHER" id="PTHR24394">
    <property type="entry name" value="ZINC FINGER PROTEIN"/>
    <property type="match status" value="1"/>
</dbReference>
<dbReference type="PROSITE" id="PS50157">
    <property type="entry name" value="ZINC_FINGER_C2H2_2"/>
    <property type="match status" value="2"/>
</dbReference>
<keyword evidence="4 7" id="KW-0863">Zinc-finger</keyword>
<evidence type="ECO:0000256" key="7">
    <source>
        <dbReference type="PROSITE-ProRule" id="PRU00042"/>
    </source>
</evidence>
<feature type="region of interest" description="Disordered" evidence="8">
    <location>
        <begin position="86"/>
        <end position="120"/>
    </location>
</feature>
<feature type="domain" description="C2H2-type" evidence="9">
    <location>
        <begin position="44"/>
        <end position="67"/>
    </location>
</feature>
<evidence type="ECO:0000256" key="3">
    <source>
        <dbReference type="ARBA" id="ARBA00022737"/>
    </source>
</evidence>
<dbReference type="Gene3D" id="3.30.160.60">
    <property type="entry name" value="Classic Zinc Finger"/>
    <property type="match status" value="2"/>
</dbReference>
<dbReference type="PROSITE" id="PS00028">
    <property type="entry name" value="ZINC_FINGER_C2H2_1"/>
    <property type="match status" value="2"/>
</dbReference>
<keyword evidence="2" id="KW-0479">Metal-binding</keyword>
<protein>
    <recommendedName>
        <fullName evidence="9">C2H2-type domain-containing protein</fullName>
    </recommendedName>
</protein>
<dbReference type="EMBL" id="MPUH01000244">
    <property type="protein sequence ID" value="OMJ85212.1"/>
    <property type="molecule type" value="Genomic_DNA"/>
</dbReference>
<organism evidence="10 11">
    <name type="scientific">Stentor coeruleus</name>
    <dbReference type="NCBI Taxonomy" id="5963"/>
    <lineage>
        <taxon>Eukaryota</taxon>
        <taxon>Sar</taxon>
        <taxon>Alveolata</taxon>
        <taxon>Ciliophora</taxon>
        <taxon>Postciliodesmatophora</taxon>
        <taxon>Heterotrichea</taxon>
        <taxon>Heterotrichida</taxon>
        <taxon>Stentoridae</taxon>
        <taxon>Stentor</taxon>
    </lineage>
</organism>
<dbReference type="OrthoDB" id="8922241at2759"/>
<keyword evidence="11" id="KW-1185">Reference proteome</keyword>
<evidence type="ECO:0000256" key="4">
    <source>
        <dbReference type="ARBA" id="ARBA00022771"/>
    </source>
</evidence>
<keyword evidence="5" id="KW-0862">Zinc</keyword>
<reference evidence="10 11" key="1">
    <citation type="submission" date="2016-11" db="EMBL/GenBank/DDBJ databases">
        <title>The macronuclear genome of Stentor coeruleus: a giant cell with tiny introns.</title>
        <authorList>
            <person name="Slabodnick M."/>
            <person name="Ruby J.G."/>
            <person name="Reiff S.B."/>
            <person name="Swart E.C."/>
            <person name="Gosai S."/>
            <person name="Prabakaran S."/>
            <person name="Witkowska E."/>
            <person name="Larue G.E."/>
            <person name="Fisher S."/>
            <person name="Freeman R.M."/>
            <person name="Gunawardena J."/>
            <person name="Chu W."/>
            <person name="Stover N.A."/>
            <person name="Gregory B.D."/>
            <person name="Nowacki M."/>
            <person name="Derisi J."/>
            <person name="Roy S.W."/>
            <person name="Marshall W.F."/>
            <person name="Sood P."/>
        </authorList>
    </citation>
    <scope>NUCLEOTIDE SEQUENCE [LARGE SCALE GENOMIC DNA]</scope>
    <source>
        <strain evidence="10">WM001</strain>
    </source>
</reference>
<feature type="domain" description="C2H2-type" evidence="9">
    <location>
        <begin position="16"/>
        <end position="43"/>
    </location>
</feature>
<evidence type="ECO:0000256" key="6">
    <source>
        <dbReference type="ARBA" id="ARBA00023242"/>
    </source>
</evidence>
<keyword evidence="6" id="KW-0539">Nucleus</keyword>
<evidence type="ECO:0000256" key="2">
    <source>
        <dbReference type="ARBA" id="ARBA00022723"/>
    </source>
</evidence>